<reference evidence="2" key="1">
    <citation type="submission" date="2022-04" db="EMBL/GenBank/DDBJ databases">
        <title>Diverse halophilic archaea isolated from saline environments.</title>
        <authorList>
            <person name="Cui H.-L."/>
        </authorList>
    </citation>
    <scope>NUCLEOTIDE SEQUENCE</scope>
    <source>
        <strain evidence="2">XZYJT40</strain>
    </source>
</reference>
<sequence length="457" mass="49233">MQPPDMAASAPTPAALLAAALLVVAGCTAPTSVTEDRRSVADRATTAPPATAGERPTTSAPSATTAANATAGGDNRTIEARGAPLPVNQTRIFARVQRVLGTNVTRPEYVYVVEDRFGNATTDNDTATDDADRSPGLYRFWRLAGVESEPTLDRSERRRIPNGATTLFGGIRLYPSANYTASSIEWVLAHEYVHYIQFKNRRSAQLRRTLSGGTTDDRFVIRSVLEGAAVYATDAYLRRYVPGDRLNSEFYTEYARQLAPGSRQRYANLRYIAGHRYVAGRIDSPARLAAVYDRPPRTSEQVLHGYPPGAEPARPMPVSVNLTGSAWRRAGTDTLGEAFVRVALRTGLNESRAACGAAGWGNDTLYTFRRASGNASYAWVLRWDDSENASEFASAFAASLDARAPATNGTWTVDGATMDVRSPGGAWTVVLAGPEGFVRGTDLTVEDGNLSVGVAER</sequence>
<keyword evidence="3" id="KW-1185">Reference proteome</keyword>
<evidence type="ECO:0000256" key="1">
    <source>
        <dbReference type="SAM" id="MobiDB-lite"/>
    </source>
</evidence>
<dbReference type="RefSeq" id="WP_248656124.1">
    <property type="nucleotide sequence ID" value="NZ_CP096658.1"/>
</dbReference>
<feature type="compositionally biased region" description="Low complexity" evidence="1">
    <location>
        <begin position="42"/>
        <end position="75"/>
    </location>
</feature>
<evidence type="ECO:0000313" key="3">
    <source>
        <dbReference type="Proteomes" id="UP000830434"/>
    </source>
</evidence>
<dbReference type="EMBL" id="CP096658">
    <property type="protein sequence ID" value="UPW01734.1"/>
    <property type="molecule type" value="Genomic_DNA"/>
</dbReference>
<dbReference type="GeneID" id="72189475"/>
<dbReference type="Proteomes" id="UP000830434">
    <property type="component" value="Chromosome"/>
</dbReference>
<feature type="region of interest" description="Disordered" evidence="1">
    <location>
        <begin position="31"/>
        <end position="83"/>
    </location>
</feature>
<evidence type="ECO:0000313" key="2">
    <source>
        <dbReference type="EMBL" id="UPW01734.1"/>
    </source>
</evidence>
<protein>
    <submittedName>
        <fullName evidence="2">Uncharacterized protein</fullName>
    </submittedName>
</protein>
<dbReference type="AlphaFoldDB" id="A0A8U0INJ0"/>
<proteinExistence type="predicted"/>
<dbReference type="KEGG" id="haxz:M0R88_06430"/>
<accession>A0A8U0INJ0</accession>
<gene>
    <name evidence="2" type="ORF">M0R88_06430</name>
</gene>
<organism evidence="2 3">
    <name type="scientific">Halorussus gelatinilyticus</name>
    <dbReference type="NCBI Taxonomy" id="2937524"/>
    <lineage>
        <taxon>Archaea</taxon>
        <taxon>Methanobacteriati</taxon>
        <taxon>Methanobacteriota</taxon>
        <taxon>Stenosarchaea group</taxon>
        <taxon>Halobacteria</taxon>
        <taxon>Halobacteriales</taxon>
        <taxon>Haladaptataceae</taxon>
        <taxon>Halorussus</taxon>
    </lineage>
</organism>
<name>A0A8U0INJ0_9EURY</name>